<keyword evidence="7" id="KW-1185">Reference proteome</keyword>
<dbReference type="RefSeq" id="WP_126991443.1">
    <property type="nucleotide sequence ID" value="NZ_JTFC01000039.1"/>
</dbReference>
<dbReference type="NCBIfam" id="NF008425">
    <property type="entry name" value="PRK11259.1"/>
    <property type="match status" value="1"/>
</dbReference>
<feature type="domain" description="FAD dependent oxidoreductase" evidence="5">
    <location>
        <begin position="4"/>
        <end position="352"/>
    </location>
</feature>
<evidence type="ECO:0000256" key="4">
    <source>
        <dbReference type="ARBA" id="ARBA00023002"/>
    </source>
</evidence>
<protein>
    <submittedName>
        <fullName evidence="6">Methyltryptophan oxidase</fullName>
    </submittedName>
</protein>
<proteinExistence type="predicted"/>
<dbReference type="PANTHER" id="PTHR10961:SF7">
    <property type="entry name" value="FAD DEPENDENT OXIDOREDUCTASE DOMAIN-CONTAINING PROTEIN"/>
    <property type="match status" value="1"/>
</dbReference>
<evidence type="ECO:0000256" key="3">
    <source>
        <dbReference type="ARBA" id="ARBA00022827"/>
    </source>
</evidence>
<dbReference type="GO" id="GO:0008115">
    <property type="term" value="F:sarcosine oxidase activity"/>
    <property type="evidence" value="ECO:0007669"/>
    <property type="project" value="TreeGrafter"/>
</dbReference>
<comment type="caution">
    <text evidence="6">The sequence shown here is derived from an EMBL/GenBank/DDBJ whole genome shotgun (WGS) entry which is preliminary data.</text>
</comment>
<evidence type="ECO:0000256" key="2">
    <source>
        <dbReference type="ARBA" id="ARBA00022630"/>
    </source>
</evidence>
<dbReference type="GO" id="GO:0005829">
    <property type="term" value="C:cytosol"/>
    <property type="evidence" value="ECO:0007669"/>
    <property type="project" value="TreeGrafter"/>
</dbReference>
<keyword evidence="2" id="KW-0285">Flavoprotein</keyword>
<evidence type="ECO:0000256" key="1">
    <source>
        <dbReference type="ARBA" id="ARBA00001974"/>
    </source>
</evidence>
<dbReference type="SUPFAM" id="SSF54373">
    <property type="entry name" value="FAD-linked reductases, C-terminal domain"/>
    <property type="match status" value="1"/>
</dbReference>
<dbReference type="InterPro" id="IPR036188">
    <property type="entry name" value="FAD/NAD-bd_sf"/>
</dbReference>
<reference evidence="6 7" key="1">
    <citation type="submission" date="2014-11" db="EMBL/GenBank/DDBJ databases">
        <title>Genome sequence and analysis of novel Kurthia sp.</title>
        <authorList>
            <person name="Lawson J.N."/>
            <person name="Gonzalez J.E."/>
            <person name="Rinauldi L."/>
            <person name="Xuan Z."/>
            <person name="Firman A."/>
            <person name="Shaddox L."/>
            <person name="Trudeau A."/>
            <person name="Shah S."/>
            <person name="Reiman D."/>
        </authorList>
    </citation>
    <scope>NUCLEOTIDE SEQUENCE [LARGE SCALE GENOMIC DNA]</scope>
    <source>
        <strain evidence="6 7">3B1D</strain>
    </source>
</reference>
<keyword evidence="4" id="KW-0560">Oxidoreductase</keyword>
<accession>A0A433RQY1</accession>
<dbReference type="EMBL" id="JTFC01000039">
    <property type="protein sequence ID" value="RUS53187.1"/>
    <property type="molecule type" value="Genomic_DNA"/>
</dbReference>
<dbReference type="Proteomes" id="UP000288623">
    <property type="component" value="Unassembled WGS sequence"/>
</dbReference>
<evidence type="ECO:0000313" key="7">
    <source>
        <dbReference type="Proteomes" id="UP000288623"/>
    </source>
</evidence>
<dbReference type="Pfam" id="PF01266">
    <property type="entry name" value="DAO"/>
    <property type="match status" value="1"/>
</dbReference>
<dbReference type="SUPFAM" id="SSF51905">
    <property type="entry name" value="FAD/NAD(P)-binding domain"/>
    <property type="match status" value="1"/>
</dbReference>
<name>A0A433RQY1_9BACL</name>
<dbReference type="InterPro" id="IPR045170">
    <property type="entry name" value="MTOX"/>
</dbReference>
<keyword evidence="3" id="KW-0274">FAD</keyword>
<dbReference type="PANTHER" id="PTHR10961">
    <property type="entry name" value="PEROXISOMAL SARCOSINE OXIDASE"/>
    <property type="match status" value="1"/>
</dbReference>
<gene>
    <name evidence="6" type="ORF">QI30_15140</name>
</gene>
<organism evidence="6 7">
    <name type="scientific">Candidatus Kurthia intestinigallinarum</name>
    <dbReference type="NCBI Taxonomy" id="1562256"/>
    <lineage>
        <taxon>Bacteria</taxon>
        <taxon>Bacillati</taxon>
        <taxon>Bacillota</taxon>
        <taxon>Bacilli</taxon>
        <taxon>Bacillales</taxon>
        <taxon>Caryophanaceae</taxon>
        <taxon>Kurthia</taxon>
    </lineage>
</organism>
<sequence length="373" mass="41856">MHYDVIVIGAGSMGMAAGYQLAKAGKHVLVIDRYNPPHDQASHHGETRIIRYAYGEGENYVPLLLRARELWAELEKEVHKELLVQVGTINVSRKESTFMQNVIKSAEQYALPLEILTADQTMKRFPGMYVPEDFVSCFEPTAGFLRVEDCVQAYRDRAVHYGATVLVNTPVVRIVPQEQHIEVHTKSSVHTANQIIITTGAWAKEVLQEVDVDLPVTPTRKTFAWYEADDALYGNAHYPTFGYELDDAFYYGFPNDNGAGLKVGRHDGGDALDPNGVREEFNDADAADLTRFLDYYMPQHGPLKFGKTCMYAMTPDEDFIIDQHPDDARIHIAAGFSGHGFKFASVVGEILKDFVVNGKSDLNLTDFSLQRFK</sequence>
<dbReference type="AlphaFoldDB" id="A0A433RQY1"/>
<dbReference type="GO" id="GO:0050660">
    <property type="term" value="F:flavin adenine dinucleotide binding"/>
    <property type="evidence" value="ECO:0007669"/>
    <property type="project" value="InterPro"/>
</dbReference>
<comment type="cofactor">
    <cofactor evidence="1">
        <name>FAD</name>
        <dbReference type="ChEBI" id="CHEBI:57692"/>
    </cofactor>
</comment>
<evidence type="ECO:0000259" key="5">
    <source>
        <dbReference type="Pfam" id="PF01266"/>
    </source>
</evidence>
<dbReference type="OrthoDB" id="9794226at2"/>
<evidence type="ECO:0000313" key="6">
    <source>
        <dbReference type="EMBL" id="RUS53187.1"/>
    </source>
</evidence>
<dbReference type="Gene3D" id="3.30.9.10">
    <property type="entry name" value="D-Amino Acid Oxidase, subunit A, domain 2"/>
    <property type="match status" value="1"/>
</dbReference>
<dbReference type="Gene3D" id="3.50.50.60">
    <property type="entry name" value="FAD/NAD(P)-binding domain"/>
    <property type="match status" value="1"/>
</dbReference>
<dbReference type="InterPro" id="IPR006076">
    <property type="entry name" value="FAD-dep_OxRdtase"/>
</dbReference>